<evidence type="ECO:0000313" key="3">
    <source>
        <dbReference type="Proteomes" id="UP000026961"/>
    </source>
</evidence>
<dbReference type="SUPFAM" id="SSF48371">
    <property type="entry name" value="ARM repeat"/>
    <property type="match status" value="1"/>
</dbReference>
<dbReference type="eggNOG" id="KOG1566">
    <property type="taxonomic scope" value="Eukaryota"/>
</dbReference>
<dbReference type="EnsemblPlants" id="OGLUM07G24460.1">
    <property type="protein sequence ID" value="OGLUM07G24460.1"/>
    <property type="gene ID" value="OGLUM07G24460"/>
</dbReference>
<dbReference type="Gene3D" id="1.25.10.10">
    <property type="entry name" value="Leucine-rich Repeat Variant"/>
    <property type="match status" value="1"/>
</dbReference>
<dbReference type="Gramene" id="OGLUM07G24460.1">
    <property type="protein sequence ID" value="OGLUM07G24460.1"/>
    <property type="gene ID" value="OGLUM07G24460"/>
</dbReference>
<evidence type="ECO:0008006" key="4">
    <source>
        <dbReference type="Google" id="ProtNLM"/>
    </source>
</evidence>
<dbReference type="FunFam" id="1.25.10.10:FF:000247">
    <property type="entry name" value="calcium-binding protein 39"/>
    <property type="match status" value="1"/>
</dbReference>
<dbReference type="GO" id="GO:0043539">
    <property type="term" value="F:protein serine/threonine kinase activator activity"/>
    <property type="evidence" value="ECO:0007669"/>
    <property type="project" value="TreeGrafter"/>
</dbReference>
<comment type="similarity">
    <text evidence="1">Belongs to the Mo25 family.</text>
</comment>
<dbReference type="GO" id="GO:0035556">
    <property type="term" value="P:intracellular signal transduction"/>
    <property type="evidence" value="ECO:0007669"/>
    <property type="project" value="TreeGrafter"/>
</dbReference>
<dbReference type="PANTHER" id="PTHR10182:SF3">
    <property type="entry name" value="PROTEIN MO25"/>
    <property type="match status" value="1"/>
</dbReference>
<name>A0A0E0ANI9_9ORYZ</name>
<dbReference type="AlphaFoldDB" id="A0A0E0ANI9"/>
<evidence type="ECO:0000256" key="1">
    <source>
        <dbReference type="ARBA" id="ARBA00011012"/>
    </source>
</evidence>
<dbReference type="STRING" id="40148.A0A0E0ANI9"/>
<keyword evidence="3" id="KW-1185">Reference proteome</keyword>
<accession>A0A0E0ANI9</accession>
<dbReference type="InterPro" id="IPR011989">
    <property type="entry name" value="ARM-like"/>
</dbReference>
<evidence type="ECO:0000313" key="2">
    <source>
        <dbReference type="EnsemblPlants" id="OGLUM07G24460.1"/>
    </source>
</evidence>
<dbReference type="Proteomes" id="UP000026961">
    <property type="component" value="Chromosome 7"/>
</dbReference>
<protein>
    <recommendedName>
        <fullName evidence="4">Calcium-binding protein 39</fullName>
    </recommendedName>
</protein>
<dbReference type="InterPro" id="IPR013878">
    <property type="entry name" value="Mo25"/>
</dbReference>
<sequence length="338" mass="39185">MSFFFRAASRPARPSPQELVRSIKESLLALDTRTGAKALEDVEKNVSTLRQTLSGDGEVEPNQEQVLQIALEICKEDVLSLFVQNMPSLGWEGRKDLAHCWSILLRQKVDEAYCCVQYIENHFDLLDFLLQELGSCIELWEYVARMHKISYTCKLSFRYILESSSFELFFQYVELSNFDIASDALNTFKDLLTKHEAAVSEFLCSHYEQFFELYTRLLTSTNYVTRRQSVKFLSEFLLEAPNAQIMKRYIVEVSYLNIMIGLLKDTSKNIRICAFHIFKVFVANPNKPRDIIQVLVDNHRELLKLLGNLPTSKGEDEQLEEERDLIIKEIEKLVHSSV</sequence>
<dbReference type="InterPro" id="IPR016024">
    <property type="entry name" value="ARM-type_fold"/>
</dbReference>
<organism evidence="2">
    <name type="scientific">Oryza glumipatula</name>
    <dbReference type="NCBI Taxonomy" id="40148"/>
    <lineage>
        <taxon>Eukaryota</taxon>
        <taxon>Viridiplantae</taxon>
        <taxon>Streptophyta</taxon>
        <taxon>Embryophyta</taxon>
        <taxon>Tracheophyta</taxon>
        <taxon>Spermatophyta</taxon>
        <taxon>Magnoliopsida</taxon>
        <taxon>Liliopsida</taxon>
        <taxon>Poales</taxon>
        <taxon>Poaceae</taxon>
        <taxon>BOP clade</taxon>
        <taxon>Oryzoideae</taxon>
        <taxon>Oryzeae</taxon>
        <taxon>Oryzinae</taxon>
        <taxon>Oryza</taxon>
    </lineage>
</organism>
<proteinExistence type="inferred from homology"/>
<dbReference type="PANTHER" id="PTHR10182">
    <property type="entry name" value="CALCIUM-BINDING PROTEIN 39-RELATED"/>
    <property type="match status" value="1"/>
</dbReference>
<reference evidence="2" key="2">
    <citation type="submission" date="2018-05" db="EMBL/GenBank/DDBJ databases">
        <title>OgluRS3 (Oryza glumaepatula Reference Sequence Version 3).</title>
        <authorList>
            <person name="Zhang J."/>
            <person name="Kudrna D."/>
            <person name="Lee S."/>
            <person name="Talag J."/>
            <person name="Welchert J."/>
            <person name="Wing R.A."/>
        </authorList>
    </citation>
    <scope>NUCLEOTIDE SEQUENCE [LARGE SCALE GENOMIC DNA]</scope>
</reference>
<dbReference type="Pfam" id="PF08569">
    <property type="entry name" value="Mo25"/>
    <property type="match status" value="1"/>
</dbReference>
<reference evidence="2" key="1">
    <citation type="submission" date="2015-04" db="UniProtKB">
        <authorList>
            <consortium name="EnsemblPlants"/>
        </authorList>
    </citation>
    <scope>IDENTIFICATION</scope>
</reference>